<organism evidence="3 4">
    <name type="scientific">Acidianus infernus</name>
    <dbReference type="NCBI Taxonomy" id="12915"/>
    <lineage>
        <taxon>Archaea</taxon>
        <taxon>Thermoproteota</taxon>
        <taxon>Thermoprotei</taxon>
        <taxon>Sulfolobales</taxon>
        <taxon>Sulfolobaceae</taxon>
        <taxon>Acidianus</taxon>
    </lineage>
</organism>
<sequence>MIEEYNPWWISKERIAEIEIYRKYEESEVKWVPDVIGKVSLSPYSLNFIFGPRQVGKSTALILLIKKLLDEGKINPKAIFYFSCDKLADYKELDEILEEYIKFRKANNISSSFIFLDEITYPKEWYRALKSRIDKGDFRNDVLVVTGSLSMSAKREIEAFPGRRGKGKNLLMFPLPFSKYIELFNVKIQKGDLSFVLSNYMRNIQFLHELNDLLEKYLITGGFPNAIRDYVKYGKVSEETISDFISSIVSEVNKLKRSETFFKLTIKGIIERTSSDFSYHTLSRSFGVGTVKTAISYVELLQKLYLLKILEQVDLQGNVLIRKEKKFYFIDPFIYRAFAFWTLTNLPEESRLVESVVIHHLSRIYDTFYTKAKGEIDAVVKNGEEMLGFEVKFGNVKAEKKILGRMKRVYILSKDKVEDNVIPVSIFLGMLDIPQAIELKVLT</sequence>
<evidence type="ECO:0000313" key="3">
    <source>
        <dbReference type="EMBL" id="MUM64955.1"/>
    </source>
</evidence>
<evidence type="ECO:0000259" key="1">
    <source>
        <dbReference type="Pfam" id="PF13173"/>
    </source>
</evidence>
<name>A0A6A9QFB0_ACIIN</name>
<dbReference type="SUPFAM" id="SSF52540">
    <property type="entry name" value="P-loop containing nucleoside triphosphate hydrolases"/>
    <property type="match status" value="1"/>
</dbReference>
<dbReference type="OrthoDB" id="371918at2157"/>
<feature type="domain" description="AAA" evidence="1">
    <location>
        <begin position="47"/>
        <end position="180"/>
    </location>
</feature>
<dbReference type="Pfam" id="PF13635">
    <property type="entry name" value="DUF4143"/>
    <property type="match status" value="1"/>
</dbReference>
<dbReference type="RefSeq" id="WP_155863333.1">
    <property type="nucleotide sequence ID" value="NZ_WFIY01000004.1"/>
</dbReference>
<dbReference type="PANTHER" id="PTHR33295:SF18">
    <property type="entry name" value="AAA+ ATPASE DOMAIN-CONTAINING PROTEIN"/>
    <property type="match status" value="1"/>
</dbReference>
<gene>
    <name evidence="3" type="ORF">D1867_06815</name>
</gene>
<dbReference type="PANTHER" id="PTHR33295">
    <property type="entry name" value="ATPASE"/>
    <property type="match status" value="1"/>
</dbReference>
<feature type="domain" description="DUF4143" evidence="2">
    <location>
        <begin position="260"/>
        <end position="393"/>
    </location>
</feature>
<keyword evidence="4" id="KW-1185">Reference proteome</keyword>
<dbReference type="EMBL" id="WFIY01000004">
    <property type="protein sequence ID" value="MUM64955.1"/>
    <property type="molecule type" value="Genomic_DNA"/>
</dbReference>
<accession>A0A6A9QFB0</accession>
<comment type="caution">
    <text evidence="3">The sequence shown here is derived from an EMBL/GenBank/DDBJ whole genome shotgun (WGS) entry which is preliminary data.</text>
</comment>
<dbReference type="InterPro" id="IPR025420">
    <property type="entry name" value="DUF4143"/>
</dbReference>
<evidence type="ECO:0000313" key="4">
    <source>
        <dbReference type="Proteomes" id="UP000440125"/>
    </source>
</evidence>
<proteinExistence type="predicted"/>
<dbReference type="Proteomes" id="UP000440125">
    <property type="component" value="Unassembled WGS sequence"/>
</dbReference>
<dbReference type="AlphaFoldDB" id="A0A6A9QFB0"/>
<evidence type="ECO:0000259" key="2">
    <source>
        <dbReference type="Pfam" id="PF13635"/>
    </source>
</evidence>
<dbReference type="InterPro" id="IPR027417">
    <property type="entry name" value="P-loop_NTPase"/>
</dbReference>
<dbReference type="InterPro" id="IPR041682">
    <property type="entry name" value="AAA_14"/>
</dbReference>
<protein>
    <submittedName>
        <fullName evidence="3">AAA family ATPase</fullName>
    </submittedName>
</protein>
<reference evidence="3 4" key="1">
    <citation type="submission" date="2019-10" db="EMBL/GenBank/DDBJ databases">
        <title>Genome Sequences from Six Type Strain Members of the Archaeal Family Sulfolobaceae: Acidianus ambivalens, Acidianus infernus, Metallosphaera prunae, Stygiolobus azoricus, Sulfolobus metallicus, and Sulfurisphaera ohwakuensis.</title>
        <authorList>
            <person name="Counts J.A."/>
            <person name="Kelly R.M."/>
        </authorList>
    </citation>
    <scope>NUCLEOTIDE SEQUENCE [LARGE SCALE GENOMIC DNA]</scope>
    <source>
        <strain evidence="3 4">DSM 3191</strain>
    </source>
</reference>
<dbReference type="Pfam" id="PF13173">
    <property type="entry name" value="AAA_14"/>
    <property type="match status" value="1"/>
</dbReference>